<sequence length="71" mass="8517">MDDIKYCIIVSNDIQYDNFNMGLIIAMIRRVIKKKALENNPYEKWNQFIDILAMEEYTDLSDIRKTAYLCF</sequence>
<dbReference type="EMBL" id="VSSQ01002114">
    <property type="protein sequence ID" value="MPM13408.1"/>
    <property type="molecule type" value="Genomic_DNA"/>
</dbReference>
<gene>
    <name evidence="1" type="ORF">SDC9_59765</name>
</gene>
<accession>A0A644XC98</accession>
<comment type="caution">
    <text evidence="1">The sequence shown here is derived from an EMBL/GenBank/DDBJ whole genome shotgun (WGS) entry which is preliminary data.</text>
</comment>
<organism evidence="1">
    <name type="scientific">bioreactor metagenome</name>
    <dbReference type="NCBI Taxonomy" id="1076179"/>
    <lineage>
        <taxon>unclassified sequences</taxon>
        <taxon>metagenomes</taxon>
        <taxon>ecological metagenomes</taxon>
    </lineage>
</organism>
<proteinExistence type="predicted"/>
<evidence type="ECO:0000313" key="1">
    <source>
        <dbReference type="EMBL" id="MPM13408.1"/>
    </source>
</evidence>
<dbReference type="AlphaFoldDB" id="A0A644XC98"/>
<reference evidence="1" key="1">
    <citation type="submission" date="2019-08" db="EMBL/GenBank/DDBJ databases">
        <authorList>
            <person name="Kucharzyk K."/>
            <person name="Murdoch R.W."/>
            <person name="Higgins S."/>
            <person name="Loffler F."/>
        </authorList>
    </citation>
    <scope>NUCLEOTIDE SEQUENCE</scope>
</reference>
<protein>
    <submittedName>
        <fullName evidence="1">Uncharacterized protein</fullName>
    </submittedName>
</protein>
<name>A0A644XC98_9ZZZZ</name>